<gene>
    <name evidence="2" type="ORF">K3177_13645</name>
</gene>
<dbReference type="Pfam" id="PF02627">
    <property type="entry name" value="CMD"/>
    <property type="match status" value="1"/>
</dbReference>
<protein>
    <submittedName>
        <fullName evidence="2">Carboxymuconolactone decarboxylase family protein</fullName>
    </submittedName>
</protein>
<dbReference type="InterPro" id="IPR029032">
    <property type="entry name" value="AhpD-like"/>
</dbReference>
<accession>A0ABS7JJ55</accession>
<evidence type="ECO:0000313" key="2">
    <source>
        <dbReference type="EMBL" id="MBX7489561.1"/>
    </source>
</evidence>
<dbReference type="InterPro" id="IPR004675">
    <property type="entry name" value="AhpD_core"/>
</dbReference>
<feature type="domain" description="Carboxymuconolactone decarboxylase-like" evidence="1">
    <location>
        <begin position="28"/>
        <end position="111"/>
    </location>
</feature>
<keyword evidence="3" id="KW-1185">Reference proteome</keyword>
<dbReference type="PANTHER" id="PTHR33930">
    <property type="entry name" value="ALKYL HYDROPEROXIDE REDUCTASE AHPD"/>
    <property type="match status" value="1"/>
</dbReference>
<dbReference type="NCBIfam" id="TIGR00778">
    <property type="entry name" value="ahpD_dom"/>
    <property type="match status" value="1"/>
</dbReference>
<dbReference type="InterPro" id="IPR003779">
    <property type="entry name" value="CMD-like"/>
</dbReference>
<dbReference type="EMBL" id="JAIGNQ010000004">
    <property type="protein sequence ID" value="MBX7489561.1"/>
    <property type="molecule type" value="Genomic_DNA"/>
</dbReference>
<sequence>MSHTTFKDWPAMAAGLIPAIKELHKSVPGVMKAFREMSGAAHEGGALDSKTKELLAVAISVAVRCDPCITYHVEGARKHGATREEIAETLGLAIYMGAGPSAMYAAQALEAYDQYTDQA</sequence>
<evidence type="ECO:0000259" key="1">
    <source>
        <dbReference type="Pfam" id="PF02627"/>
    </source>
</evidence>
<organism evidence="2 3">
    <name type="scientific">Qipengyuania pacifica</name>
    <dbReference type="NCBI Taxonomy" id="2860199"/>
    <lineage>
        <taxon>Bacteria</taxon>
        <taxon>Pseudomonadati</taxon>
        <taxon>Pseudomonadota</taxon>
        <taxon>Alphaproteobacteria</taxon>
        <taxon>Sphingomonadales</taxon>
        <taxon>Erythrobacteraceae</taxon>
        <taxon>Qipengyuania</taxon>
    </lineage>
</organism>
<comment type="caution">
    <text evidence="2">The sequence shown here is derived from an EMBL/GenBank/DDBJ whole genome shotgun (WGS) entry which is preliminary data.</text>
</comment>
<evidence type="ECO:0000313" key="3">
    <source>
        <dbReference type="Proteomes" id="UP000776651"/>
    </source>
</evidence>
<reference evidence="2 3" key="1">
    <citation type="submission" date="2021-08" db="EMBL/GenBank/DDBJ databases">
        <title>Comparative Genomics Analysis of the Genus Qipengyuania Reveals Extensive Genetic Diversity and Metabolic Versatility, Including the Description of Fifteen Novel Species.</title>
        <authorList>
            <person name="Liu Y."/>
        </authorList>
    </citation>
    <scope>NUCLEOTIDE SEQUENCE [LARGE SCALE GENOMIC DNA]</scope>
    <source>
        <strain evidence="2 3">GH25</strain>
    </source>
</reference>
<proteinExistence type="predicted"/>
<dbReference type="SUPFAM" id="SSF69118">
    <property type="entry name" value="AhpD-like"/>
    <property type="match status" value="1"/>
</dbReference>
<dbReference type="Proteomes" id="UP000776651">
    <property type="component" value="Unassembled WGS sequence"/>
</dbReference>
<dbReference type="Gene3D" id="1.20.1290.10">
    <property type="entry name" value="AhpD-like"/>
    <property type="match status" value="1"/>
</dbReference>
<dbReference type="PANTHER" id="PTHR33930:SF2">
    <property type="entry name" value="BLR3452 PROTEIN"/>
    <property type="match status" value="1"/>
</dbReference>
<dbReference type="RefSeq" id="WP_221598689.1">
    <property type="nucleotide sequence ID" value="NZ_JAIGNQ010000004.1"/>
</dbReference>
<name>A0ABS7JJ55_9SPHN</name>